<reference evidence="2" key="1">
    <citation type="journal article" date="2020" name="Stud. Mycol.">
        <title>101 Dothideomycetes genomes: a test case for predicting lifestyles and emergence of pathogens.</title>
        <authorList>
            <person name="Haridas S."/>
            <person name="Albert R."/>
            <person name="Binder M."/>
            <person name="Bloem J."/>
            <person name="Labutti K."/>
            <person name="Salamov A."/>
            <person name="Andreopoulos B."/>
            <person name="Baker S."/>
            <person name="Barry K."/>
            <person name="Bills G."/>
            <person name="Bluhm B."/>
            <person name="Cannon C."/>
            <person name="Castanera R."/>
            <person name="Culley D."/>
            <person name="Daum C."/>
            <person name="Ezra D."/>
            <person name="Gonzalez J."/>
            <person name="Henrissat B."/>
            <person name="Kuo A."/>
            <person name="Liang C."/>
            <person name="Lipzen A."/>
            <person name="Lutzoni F."/>
            <person name="Magnuson J."/>
            <person name="Mondo S."/>
            <person name="Nolan M."/>
            <person name="Ohm R."/>
            <person name="Pangilinan J."/>
            <person name="Park H.-J."/>
            <person name="Ramirez L."/>
            <person name="Alfaro M."/>
            <person name="Sun H."/>
            <person name="Tritt A."/>
            <person name="Yoshinaga Y."/>
            <person name="Zwiers L.-H."/>
            <person name="Turgeon B."/>
            <person name="Goodwin S."/>
            <person name="Spatafora J."/>
            <person name="Crous P."/>
            <person name="Grigoriev I."/>
        </authorList>
    </citation>
    <scope>NUCLEOTIDE SEQUENCE</scope>
    <source>
        <strain evidence="2">CBS 269.34</strain>
    </source>
</reference>
<accession>A0A6A6R6N4</accession>
<dbReference type="AlphaFoldDB" id="A0A6A6R6N4"/>
<evidence type="ECO:0000313" key="3">
    <source>
        <dbReference type="Proteomes" id="UP000799750"/>
    </source>
</evidence>
<keyword evidence="3" id="KW-1185">Reference proteome</keyword>
<feature type="compositionally biased region" description="Polar residues" evidence="1">
    <location>
        <begin position="95"/>
        <end position="105"/>
    </location>
</feature>
<dbReference type="Proteomes" id="UP000799750">
    <property type="component" value="Unassembled WGS sequence"/>
</dbReference>
<protein>
    <submittedName>
        <fullName evidence="2">Uncharacterized protein</fullName>
    </submittedName>
</protein>
<dbReference type="EMBL" id="MU004183">
    <property type="protein sequence ID" value="KAF2500465.1"/>
    <property type="molecule type" value="Genomic_DNA"/>
</dbReference>
<evidence type="ECO:0000256" key="1">
    <source>
        <dbReference type="SAM" id="MobiDB-lite"/>
    </source>
</evidence>
<name>A0A6A6R6N4_9PEZI</name>
<gene>
    <name evidence="2" type="ORF">BU16DRAFT_247500</name>
</gene>
<feature type="region of interest" description="Disordered" evidence="1">
    <location>
        <begin position="61"/>
        <end position="151"/>
    </location>
</feature>
<organism evidence="2 3">
    <name type="scientific">Lophium mytilinum</name>
    <dbReference type="NCBI Taxonomy" id="390894"/>
    <lineage>
        <taxon>Eukaryota</taxon>
        <taxon>Fungi</taxon>
        <taxon>Dikarya</taxon>
        <taxon>Ascomycota</taxon>
        <taxon>Pezizomycotina</taxon>
        <taxon>Dothideomycetes</taxon>
        <taxon>Pleosporomycetidae</taxon>
        <taxon>Mytilinidiales</taxon>
        <taxon>Mytilinidiaceae</taxon>
        <taxon>Lophium</taxon>
    </lineage>
</organism>
<proteinExistence type="predicted"/>
<sequence length="258" mass="28117">MRHEHHIAHMHIRSEVRVMLSLPSLCIRSHFLSFFALVPRRGSGLENPSLSVSRYLLSRCSKCPTSQPPPRRTHPSAPGAEPAHPGLSSHALRSVPQQSPQTLRPTSHPYPRRHSFSSQPPPARPMQRLASHPRALASAPQVAGGSASVSNPWNVLRRAGSRSHLLAVRCGHQSAGLLAGTPFVLRGGWSGVASDGEVERASRCQSGTRGARTVWLRHNVSLRACGDLTGPRCRVTERRRFCASATLRGLFMLSMTLG</sequence>
<evidence type="ECO:0000313" key="2">
    <source>
        <dbReference type="EMBL" id="KAF2500465.1"/>
    </source>
</evidence>